<proteinExistence type="predicted"/>
<reference evidence="1 2" key="1">
    <citation type="submission" date="2018-03" db="EMBL/GenBank/DDBJ databases">
        <title>Brevisbacillus phylogenomics.</title>
        <authorList>
            <person name="Dunlap C."/>
        </authorList>
    </citation>
    <scope>NUCLEOTIDE SEQUENCE [LARGE SCALE GENOMIC DNA]</scope>
    <source>
        <strain evidence="1 2">NRRL NRS-1210</strain>
    </source>
</reference>
<protein>
    <submittedName>
        <fullName evidence="1">Uncharacterized protein</fullName>
    </submittedName>
</protein>
<dbReference type="OrthoDB" id="2419402at2"/>
<accession>A0A2P7VDL8</accession>
<sequence length="436" mass="50109">MKKIAYVTTGKSSQLISYWDYAHYMDQFIYADDLPTLDLNEFGVVILSCGCHIDRILPHKQQLNDYVRNGGFLLLFALDQADQLLDVVQVEWVDSKIKDWLWWTKPGGKIELYVPDAIEHSFFDYVQPKHLHWHWHGAFKGNHNGTTLLAIEETDESVIIDFKDLEGGGRVFVTTLDPHSHNGQRFMPVTTKLLQGFYPWLNHELGIDRNKIEPFTVAYLQTTGIDTEDTPPFLADTFEGTNGKIEYFGVRPIPDEVWDADIIYIPSICDQIWMQQYSDRMMEYIKNNGQLILNIEVAVCWLPFLKPFHTVPPVPYTNLKVRVQNDPFEFFRNMPEDFDGWSGIIGQYARGFSPLPEHALGLTYIGSEHAKYASDYIWQYPTIDGSGGKVVVHNGDNMIRYPDHGEYKNSLVRDICVGLMKYRSAVVPFAGVQAHE</sequence>
<dbReference type="SUPFAM" id="SSF52317">
    <property type="entry name" value="Class I glutamine amidotransferase-like"/>
    <property type="match status" value="1"/>
</dbReference>
<dbReference type="AlphaFoldDB" id="A0A2P7VDL8"/>
<evidence type="ECO:0000313" key="1">
    <source>
        <dbReference type="EMBL" id="PSJ97313.1"/>
    </source>
</evidence>
<comment type="caution">
    <text evidence="1">The sequence shown here is derived from an EMBL/GenBank/DDBJ whole genome shotgun (WGS) entry which is preliminary data.</text>
</comment>
<organism evidence="1 2">
    <name type="scientific">Brevibacillus fortis</name>
    <dbReference type="NCBI Taxonomy" id="2126352"/>
    <lineage>
        <taxon>Bacteria</taxon>
        <taxon>Bacillati</taxon>
        <taxon>Bacillota</taxon>
        <taxon>Bacilli</taxon>
        <taxon>Bacillales</taxon>
        <taxon>Paenibacillaceae</taxon>
        <taxon>Brevibacillus</taxon>
    </lineage>
</organism>
<dbReference type="EMBL" id="PXZM01000012">
    <property type="protein sequence ID" value="PSJ97313.1"/>
    <property type="molecule type" value="Genomic_DNA"/>
</dbReference>
<name>A0A2P7VDL8_9BACL</name>
<dbReference type="Proteomes" id="UP000240419">
    <property type="component" value="Unassembled WGS sequence"/>
</dbReference>
<dbReference type="InterPro" id="IPR029062">
    <property type="entry name" value="Class_I_gatase-like"/>
</dbReference>
<evidence type="ECO:0000313" key="2">
    <source>
        <dbReference type="Proteomes" id="UP000240419"/>
    </source>
</evidence>
<dbReference type="RefSeq" id="WP_106838573.1">
    <property type="nucleotide sequence ID" value="NZ_JBCNIW010000019.1"/>
</dbReference>
<keyword evidence="2" id="KW-1185">Reference proteome</keyword>
<gene>
    <name evidence="1" type="ORF">C7R93_09335</name>
</gene>